<sequence>MIEKLHEWAYGPRKARRIPVDDGSPRYAEFMAHRLIRLAKTRERALRYLPEIIAIGRRLYDRGGLDRMLYVLFLIGATRPDLEHSIKKMWATYPDGW</sequence>
<evidence type="ECO:0000313" key="2">
    <source>
        <dbReference type="Proteomes" id="UP000660265"/>
    </source>
</evidence>
<dbReference type="EMBL" id="BMMV01000036">
    <property type="protein sequence ID" value="GGK28185.1"/>
    <property type="molecule type" value="Genomic_DNA"/>
</dbReference>
<evidence type="ECO:0000313" key="1">
    <source>
        <dbReference type="EMBL" id="GGK28185.1"/>
    </source>
</evidence>
<keyword evidence="2" id="KW-1185">Reference proteome</keyword>
<dbReference type="RefSeq" id="WP_189111641.1">
    <property type="nucleotide sequence ID" value="NZ_BMMV01000036.1"/>
</dbReference>
<accession>A0ABQ2EYV2</accession>
<organism evidence="1 2">
    <name type="scientific">Streptomyces camponoticapitis</name>
    <dbReference type="NCBI Taxonomy" id="1616125"/>
    <lineage>
        <taxon>Bacteria</taxon>
        <taxon>Bacillati</taxon>
        <taxon>Actinomycetota</taxon>
        <taxon>Actinomycetes</taxon>
        <taxon>Kitasatosporales</taxon>
        <taxon>Streptomycetaceae</taxon>
        <taxon>Streptomyces</taxon>
    </lineage>
</organism>
<proteinExistence type="predicted"/>
<name>A0ABQ2EYV2_9ACTN</name>
<protein>
    <submittedName>
        <fullName evidence="1">Uncharacterized protein</fullName>
    </submittedName>
</protein>
<comment type="caution">
    <text evidence="1">The sequence shown here is derived from an EMBL/GenBank/DDBJ whole genome shotgun (WGS) entry which is preliminary data.</text>
</comment>
<gene>
    <name evidence="1" type="ORF">GCM10011583_70230</name>
</gene>
<dbReference type="Proteomes" id="UP000660265">
    <property type="component" value="Unassembled WGS sequence"/>
</dbReference>
<reference evidence="2" key="1">
    <citation type="journal article" date="2019" name="Int. J. Syst. Evol. Microbiol.">
        <title>The Global Catalogue of Microorganisms (GCM) 10K type strain sequencing project: providing services to taxonomists for standard genome sequencing and annotation.</title>
        <authorList>
            <consortium name="The Broad Institute Genomics Platform"/>
            <consortium name="The Broad Institute Genome Sequencing Center for Infectious Disease"/>
            <person name="Wu L."/>
            <person name="Ma J."/>
        </authorList>
    </citation>
    <scope>NUCLEOTIDE SEQUENCE [LARGE SCALE GENOMIC DNA]</scope>
    <source>
        <strain evidence="2">CGMCC 4.7275</strain>
    </source>
</reference>